<keyword evidence="2" id="KW-0719">Serine esterase</keyword>
<keyword evidence="7" id="KW-1015">Disulfide bond</keyword>
<evidence type="ECO:0000256" key="6">
    <source>
        <dbReference type="ARBA" id="ARBA00022837"/>
    </source>
</evidence>
<evidence type="ECO:0000256" key="3">
    <source>
        <dbReference type="ARBA" id="ARBA00022723"/>
    </source>
</evidence>
<dbReference type="Pfam" id="PF07519">
    <property type="entry name" value="Tannase"/>
    <property type="match status" value="1"/>
</dbReference>
<dbReference type="PANTHER" id="PTHR33938">
    <property type="entry name" value="FERULOYL ESTERASE B-RELATED"/>
    <property type="match status" value="1"/>
</dbReference>
<protein>
    <recommendedName>
        <fullName evidence="8">Carboxylic ester hydrolase</fullName>
        <ecNumber evidence="8">3.1.1.-</ecNumber>
    </recommendedName>
</protein>
<dbReference type="InterPro" id="IPR011118">
    <property type="entry name" value="Tannase/feruloyl_esterase"/>
</dbReference>
<evidence type="ECO:0000313" key="9">
    <source>
        <dbReference type="EMBL" id="KAK9415165.1"/>
    </source>
</evidence>
<proteinExistence type="inferred from homology"/>
<sequence length="587" mass="63815">MRLITHPTIALVLYSITAECAISGIRDSANSQSSASLSDVCTPSYVTAHLPTPGFHLGLTIDAESVTANPVTGASSNGSVWFPDTTVDYCNVTLSFSHDGRDDDTVVLTVWLPSPENFQNRYLATGGGGYAITGGTTNLPGGVSYGAVSTTTDGGFGQYASNTLATFLSANGTEDWEKIYAFGYKAIQEQIIVGKAFTKSFFNMTETNTTLYSYYQGCSEGGREGLSQVQRFTELDGVIIGAPALRFAFQQVQHLYSGVVENDLGYAPPPCELLKIMNATIDACDALDGRVDGVVARNDLCSLQFDLNATIGLPFSCAASANAPAQSGTVSTEAVAVAKKILDGLHTSDGKRAYFTYTPSSTYTDAQTTYNNATQSWDSPVTGFGGSFVEVLLDLLQGSTIPNLDGVTYDTLRDWIWEGWNKYNDVLMTNWPDLTPYRDHGSKILTFHGESDYSIPTASSVRYYESVRSVLYPGKSYNDSVAAMDDWYRLYLVPGGSHCAVNAYEPNGPWPQTNIAVMIDWVENGNTPNTLNATVLQGARKGSNQQICPWPLRPIWNNNGTDMECEYDQKSIDTWLYDIDAFPMPVY</sequence>
<gene>
    <name evidence="9" type="ORF">SUNI508_02013</name>
</gene>
<keyword evidence="6" id="KW-0106">Calcium</keyword>
<dbReference type="PANTHER" id="PTHR33938:SF16">
    <property type="entry name" value="CARBOXYLIC ESTER HYDROLASE"/>
    <property type="match status" value="1"/>
</dbReference>
<keyword evidence="5 8" id="KW-0378">Hydrolase</keyword>
<organism evidence="9 10">
    <name type="scientific">Seiridium unicorne</name>
    <dbReference type="NCBI Taxonomy" id="138068"/>
    <lineage>
        <taxon>Eukaryota</taxon>
        <taxon>Fungi</taxon>
        <taxon>Dikarya</taxon>
        <taxon>Ascomycota</taxon>
        <taxon>Pezizomycotina</taxon>
        <taxon>Sordariomycetes</taxon>
        <taxon>Xylariomycetidae</taxon>
        <taxon>Amphisphaeriales</taxon>
        <taxon>Sporocadaceae</taxon>
        <taxon>Seiridium</taxon>
    </lineage>
</organism>
<evidence type="ECO:0000256" key="4">
    <source>
        <dbReference type="ARBA" id="ARBA00022729"/>
    </source>
</evidence>
<evidence type="ECO:0000256" key="5">
    <source>
        <dbReference type="ARBA" id="ARBA00022801"/>
    </source>
</evidence>
<evidence type="ECO:0000256" key="8">
    <source>
        <dbReference type="RuleBase" id="RU361238"/>
    </source>
</evidence>
<dbReference type="SUPFAM" id="SSF53474">
    <property type="entry name" value="alpha/beta-Hydrolases"/>
    <property type="match status" value="1"/>
</dbReference>
<dbReference type="InterPro" id="IPR029058">
    <property type="entry name" value="AB_hydrolase_fold"/>
</dbReference>
<comment type="similarity">
    <text evidence="1 8">Belongs to the tannase family.</text>
</comment>
<dbReference type="EMBL" id="JARVKF010000418">
    <property type="protein sequence ID" value="KAK9415165.1"/>
    <property type="molecule type" value="Genomic_DNA"/>
</dbReference>
<comment type="caution">
    <text evidence="9">The sequence shown here is derived from an EMBL/GenBank/DDBJ whole genome shotgun (WGS) entry which is preliminary data.</text>
</comment>
<evidence type="ECO:0000256" key="2">
    <source>
        <dbReference type="ARBA" id="ARBA00022487"/>
    </source>
</evidence>
<name>A0ABR2UKM0_9PEZI</name>
<keyword evidence="3" id="KW-0479">Metal-binding</keyword>
<dbReference type="Proteomes" id="UP001408356">
    <property type="component" value="Unassembled WGS sequence"/>
</dbReference>
<dbReference type="EC" id="3.1.1.-" evidence="8"/>
<evidence type="ECO:0000313" key="10">
    <source>
        <dbReference type="Proteomes" id="UP001408356"/>
    </source>
</evidence>
<keyword evidence="10" id="KW-1185">Reference proteome</keyword>
<evidence type="ECO:0000256" key="7">
    <source>
        <dbReference type="ARBA" id="ARBA00023157"/>
    </source>
</evidence>
<accession>A0ABR2UKM0</accession>
<feature type="signal peptide" evidence="8">
    <location>
        <begin position="1"/>
        <end position="18"/>
    </location>
</feature>
<feature type="chain" id="PRO_5044968511" description="Carboxylic ester hydrolase" evidence="8">
    <location>
        <begin position="19"/>
        <end position="587"/>
    </location>
</feature>
<dbReference type="GO" id="GO:0016787">
    <property type="term" value="F:hydrolase activity"/>
    <property type="evidence" value="ECO:0007669"/>
    <property type="project" value="UniProtKB-KW"/>
</dbReference>
<evidence type="ECO:0000256" key="1">
    <source>
        <dbReference type="ARBA" id="ARBA00006249"/>
    </source>
</evidence>
<reference evidence="9 10" key="1">
    <citation type="journal article" date="2024" name="J. Plant Pathol.">
        <title>Sequence and assembly of the genome of Seiridium unicorne, isolate CBS 538.82, causal agent of cypress canker disease.</title>
        <authorList>
            <person name="Scali E."/>
            <person name="Rocca G.D."/>
            <person name="Danti R."/>
            <person name="Garbelotto M."/>
            <person name="Barberini S."/>
            <person name="Baroncelli R."/>
            <person name="Emiliani G."/>
        </authorList>
    </citation>
    <scope>NUCLEOTIDE SEQUENCE [LARGE SCALE GENOMIC DNA]</scope>
    <source>
        <strain evidence="9 10">BM-138-508</strain>
    </source>
</reference>
<keyword evidence="4 8" id="KW-0732">Signal</keyword>